<dbReference type="EC" id="1.2.1.38" evidence="5"/>
<dbReference type="InterPro" id="IPR050085">
    <property type="entry name" value="AGPR"/>
</dbReference>
<dbReference type="InterPro" id="IPR000534">
    <property type="entry name" value="Semialdehyde_DH_NAD-bd"/>
</dbReference>
<comment type="pathway">
    <text evidence="5">Amino-acid biosynthesis; L-arginine biosynthesis; N(2)-acetyl-L-ornithine from L-glutamate: step 3/4.</text>
</comment>
<comment type="catalytic activity">
    <reaction evidence="5">
        <text>N-acetyl-L-glutamate 5-semialdehyde + phosphate + NADP(+) = N-acetyl-L-glutamyl 5-phosphate + NADPH + H(+)</text>
        <dbReference type="Rhea" id="RHEA:21588"/>
        <dbReference type="ChEBI" id="CHEBI:15378"/>
        <dbReference type="ChEBI" id="CHEBI:29123"/>
        <dbReference type="ChEBI" id="CHEBI:43474"/>
        <dbReference type="ChEBI" id="CHEBI:57783"/>
        <dbReference type="ChEBI" id="CHEBI:57936"/>
        <dbReference type="ChEBI" id="CHEBI:58349"/>
        <dbReference type="EC" id="1.2.1.38"/>
    </reaction>
</comment>
<keyword evidence="9" id="KW-1185">Reference proteome</keyword>
<evidence type="ECO:0000313" key="8">
    <source>
        <dbReference type="EMBL" id="SFZ80378.1"/>
    </source>
</evidence>
<dbReference type="AlphaFoldDB" id="A0A2H1E6J7"/>
<evidence type="ECO:0000256" key="1">
    <source>
        <dbReference type="ARBA" id="ARBA00022571"/>
    </source>
</evidence>
<dbReference type="InterPro" id="IPR058924">
    <property type="entry name" value="AGPR_dimerisation_dom"/>
</dbReference>
<sequence length="325" mass="36337">MIQVGVVGGAGYTAGELIRLLHSHTKVQLSFVYSTSYAGNQISEVHQDLIGDLDKKFVRKIDKKVDVVFLCLGHGKSKTFLKEHIFSETTKIIDLSNDFRLEKEKLFKEKSFIYGLPELSVKAIGKANYIANPGCFATAIQLAILPLAINKLLKDDLHINAVTGATGAGTSLSKTTHFAWRDNNFSYYKPFTHQHLGEIEQTIGKLQGDFEGEIMFIPNRGNFSRGIFTSLYTSFDGTIEEAISIYKAFYKEAPFTFISDKEIHLKQVVNTNKCLLHLQKHKNKLLISSAIDNLLKGASGQAIQNMNLLFGFEETEGLQLKANFF</sequence>
<evidence type="ECO:0000256" key="5">
    <source>
        <dbReference type="HAMAP-Rule" id="MF_00150"/>
    </source>
</evidence>
<dbReference type="Proteomes" id="UP000231564">
    <property type="component" value="Chromosome MARIT"/>
</dbReference>
<dbReference type="OrthoDB" id="9801289at2"/>
<dbReference type="STRING" id="1349785.GCA_000509405_00546"/>
<dbReference type="Pfam" id="PF01118">
    <property type="entry name" value="Semialdhyde_dh"/>
    <property type="match status" value="1"/>
</dbReference>
<gene>
    <name evidence="5 8" type="primary">argC</name>
    <name evidence="8" type="ORF">MARIT_0477</name>
</gene>
<dbReference type="PANTHER" id="PTHR32338:SF10">
    <property type="entry name" value="N-ACETYL-GAMMA-GLUTAMYL-PHOSPHATE REDUCTASE, CHLOROPLASTIC-RELATED"/>
    <property type="match status" value="1"/>
</dbReference>
<dbReference type="GO" id="GO:0051287">
    <property type="term" value="F:NAD binding"/>
    <property type="evidence" value="ECO:0007669"/>
    <property type="project" value="InterPro"/>
</dbReference>
<feature type="active site" evidence="5 6">
    <location>
        <position position="135"/>
    </location>
</feature>
<dbReference type="Pfam" id="PF22698">
    <property type="entry name" value="Semialdhyde_dhC_1"/>
    <property type="match status" value="1"/>
</dbReference>
<dbReference type="InterPro" id="IPR023013">
    <property type="entry name" value="AGPR_AS"/>
</dbReference>
<dbReference type="Gene3D" id="3.30.360.10">
    <property type="entry name" value="Dihydrodipicolinate Reductase, domain 2"/>
    <property type="match status" value="1"/>
</dbReference>
<dbReference type="InterPro" id="IPR000706">
    <property type="entry name" value="AGPR_type-1"/>
</dbReference>
<evidence type="ECO:0000313" key="9">
    <source>
        <dbReference type="Proteomes" id="UP000231564"/>
    </source>
</evidence>
<organism evidence="8 9">
    <name type="scientific">Tenacibaculum maritimum NCIMB 2154</name>
    <dbReference type="NCBI Taxonomy" id="1349785"/>
    <lineage>
        <taxon>Bacteria</taxon>
        <taxon>Pseudomonadati</taxon>
        <taxon>Bacteroidota</taxon>
        <taxon>Flavobacteriia</taxon>
        <taxon>Flavobacteriales</taxon>
        <taxon>Flavobacteriaceae</taxon>
        <taxon>Tenacibaculum</taxon>
    </lineage>
</organism>
<dbReference type="GO" id="GO:0005737">
    <property type="term" value="C:cytoplasm"/>
    <property type="evidence" value="ECO:0007669"/>
    <property type="project" value="UniProtKB-SubCell"/>
</dbReference>
<dbReference type="HAMAP" id="MF_00150">
    <property type="entry name" value="ArgC_type1"/>
    <property type="match status" value="1"/>
</dbReference>
<comment type="function">
    <text evidence="5">Catalyzes the NADPH-dependent reduction of N-acetyl-5-glutamyl phosphate to yield N-acetyl-L-glutamate 5-semialdehyde.</text>
</comment>
<reference evidence="8 9" key="1">
    <citation type="submission" date="2016-11" db="EMBL/GenBank/DDBJ databases">
        <authorList>
            <person name="Jaros S."/>
            <person name="Januszkiewicz K."/>
            <person name="Wedrychowicz H."/>
        </authorList>
    </citation>
    <scope>NUCLEOTIDE SEQUENCE [LARGE SCALE GENOMIC DNA]</scope>
    <source>
        <strain evidence="8">NCIMB 2154T</strain>
    </source>
</reference>
<evidence type="ECO:0000256" key="6">
    <source>
        <dbReference type="PROSITE-ProRule" id="PRU10010"/>
    </source>
</evidence>
<dbReference type="SUPFAM" id="SSF55347">
    <property type="entry name" value="Glyceraldehyde-3-phosphate dehydrogenase-like, C-terminal domain"/>
    <property type="match status" value="1"/>
</dbReference>
<proteinExistence type="inferred from homology"/>
<evidence type="ECO:0000256" key="2">
    <source>
        <dbReference type="ARBA" id="ARBA00022605"/>
    </source>
</evidence>
<evidence type="ECO:0000259" key="7">
    <source>
        <dbReference type="SMART" id="SM00859"/>
    </source>
</evidence>
<keyword evidence="3 5" id="KW-0521">NADP</keyword>
<dbReference type="GO" id="GO:0003942">
    <property type="term" value="F:N-acetyl-gamma-glutamyl-phosphate reductase activity"/>
    <property type="evidence" value="ECO:0007669"/>
    <property type="project" value="UniProtKB-UniRule"/>
</dbReference>
<dbReference type="CDD" id="cd23934">
    <property type="entry name" value="AGPR_1_C"/>
    <property type="match status" value="1"/>
</dbReference>
<keyword evidence="2 5" id="KW-0028">Amino-acid biosynthesis</keyword>
<dbReference type="RefSeq" id="WP_100210655.1">
    <property type="nucleotide sequence ID" value="NZ_CP138495.1"/>
</dbReference>
<accession>A0A2H1E6J7</accession>
<dbReference type="GO" id="GO:0070401">
    <property type="term" value="F:NADP+ binding"/>
    <property type="evidence" value="ECO:0007669"/>
    <property type="project" value="InterPro"/>
</dbReference>
<dbReference type="KEGG" id="tmar:MARIT_0477"/>
<dbReference type="InterPro" id="IPR036291">
    <property type="entry name" value="NAD(P)-bd_dom_sf"/>
</dbReference>
<comment type="subcellular location">
    <subcellularLocation>
        <location evidence="5">Cytoplasm</location>
    </subcellularLocation>
</comment>
<evidence type="ECO:0000256" key="3">
    <source>
        <dbReference type="ARBA" id="ARBA00022857"/>
    </source>
</evidence>
<dbReference type="PANTHER" id="PTHR32338">
    <property type="entry name" value="N-ACETYL-GAMMA-GLUTAMYL-PHOSPHATE REDUCTASE, CHLOROPLASTIC-RELATED-RELATED"/>
    <property type="match status" value="1"/>
</dbReference>
<dbReference type="EMBL" id="LT634361">
    <property type="protein sequence ID" value="SFZ80378.1"/>
    <property type="molecule type" value="Genomic_DNA"/>
</dbReference>
<protein>
    <recommendedName>
        <fullName evidence="5">N-acetyl-gamma-glutamyl-phosphate reductase</fullName>
        <shortName evidence="5">AGPR</shortName>
        <ecNumber evidence="5">1.2.1.38</ecNumber>
    </recommendedName>
    <alternativeName>
        <fullName evidence="5">N-acetyl-glutamate semialdehyde dehydrogenase</fullName>
        <shortName evidence="5">NAGSA dehydrogenase</shortName>
    </alternativeName>
</protein>
<dbReference type="Gene3D" id="3.40.50.720">
    <property type="entry name" value="NAD(P)-binding Rossmann-like Domain"/>
    <property type="match status" value="1"/>
</dbReference>
<dbReference type="NCBIfam" id="TIGR01850">
    <property type="entry name" value="argC"/>
    <property type="match status" value="1"/>
</dbReference>
<name>A0A2H1E6J7_9FLAO</name>
<keyword evidence="5" id="KW-0963">Cytoplasm</keyword>
<evidence type="ECO:0000256" key="4">
    <source>
        <dbReference type="ARBA" id="ARBA00023002"/>
    </source>
</evidence>
<dbReference type="SUPFAM" id="SSF51735">
    <property type="entry name" value="NAD(P)-binding Rossmann-fold domains"/>
    <property type="match status" value="1"/>
</dbReference>
<dbReference type="UniPathway" id="UPA00068">
    <property type="reaction ID" value="UER00108"/>
</dbReference>
<dbReference type="CDD" id="cd17895">
    <property type="entry name" value="AGPR_1_N"/>
    <property type="match status" value="1"/>
</dbReference>
<dbReference type="PROSITE" id="PS01224">
    <property type="entry name" value="ARGC"/>
    <property type="match status" value="1"/>
</dbReference>
<comment type="similarity">
    <text evidence="5">Belongs to the NAGSA dehydrogenase family. Type 1 subfamily.</text>
</comment>
<dbReference type="GO" id="GO:0006526">
    <property type="term" value="P:L-arginine biosynthetic process"/>
    <property type="evidence" value="ECO:0007669"/>
    <property type="project" value="UniProtKB-UniRule"/>
</dbReference>
<dbReference type="SMART" id="SM00859">
    <property type="entry name" value="Semialdhyde_dh"/>
    <property type="match status" value="1"/>
</dbReference>
<keyword evidence="4 5" id="KW-0560">Oxidoreductase</keyword>
<dbReference type="GeneID" id="47722075"/>
<feature type="domain" description="Semialdehyde dehydrogenase NAD-binding" evidence="7">
    <location>
        <begin position="3"/>
        <end position="127"/>
    </location>
</feature>
<keyword evidence="1 5" id="KW-0055">Arginine biosynthesis</keyword>